<dbReference type="Proteomes" id="UP000824073">
    <property type="component" value="Unassembled WGS sequence"/>
</dbReference>
<organism evidence="12 13">
    <name type="scientific">Candidatus Ventrousia excrementavium</name>
    <dbReference type="NCBI Taxonomy" id="2840961"/>
    <lineage>
        <taxon>Bacteria</taxon>
        <taxon>Bacillati</taxon>
        <taxon>Bacillota</taxon>
        <taxon>Clostridia</taxon>
        <taxon>Eubacteriales</taxon>
        <taxon>Clostridiaceae</taxon>
        <taxon>Clostridiaceae incertae sedis</taxon>
        <taxon>Candidatus Ventrousia</taxon>
    </lineage>
</organism>
<evidence type="ECO:0000256" key="5">
    <source>
        <dbReference type="ARBA" id="ARBA00022984"/>
    </source>
</evidence>
<dbReference type="PANTHER" id="PTHR21581:SF6">
    <property type="entry name" value="TRAFFICKING PROTEIN PARTICLE COMPLEX SUBUNIT 12"/>
    <property type="match status" value="1"/>
</dbReference>
<dbReference type="Gene3D" id="3.40.710.10">
    <property type="entry name" value="DD-peptidase/beta-lactamase superfamily"/>
    <property type="match status" value="1"/>
</dbReference>
<feature type="active site" description="Proton acceptor" evidence="7">
    <location>
        <position position="76"/>
    </location>
</feature>
<keyword evidence="3" id="KW-0378">Hydrolase</keyword>
<evidence type="ECO:0000256" key="1">
    <source>
        <dbReference type="ARBA" id="ARBA00007164"/>
    </source>
</evidence>
<gene>
    <name evidence="12" type="ORF">IAB67_05280</name>
</gene>
<sequence>MASKSRKKRARRAILCTLAVCLLLTAAVVVWAHTPAADGLPRILYSHNVLLVRRSDGAVVRERNADERIYPASMTKIMTALLALEHNPDLQKTVTITEEMVELPRQYNAVQAGYLAGENVPVIDLVYGALLPSGAECCLALAQDVAGDEQSFAELMNERAAELGMTNTHFTNAIGLHDEQHYTTPRDLAVLLEAALQNPDFRTAFTSSRYSTGPTNLHPDGITVRSSLFEKTGSADFPGGQLLGGKTGYTDEAGLCLASLAEKDGVEYILITAGAGGSNRTAPHHVEDALAVFSSLN</sequence>
<protein>
    <submittedName>
        <fullName evidence="12">D-alanyl-D-alanine carboxypeptidase</fullName>
    </submittedName>
</protein>
<evidence type="ECO:0000256" key="2">
    <source>
        <dbReference type="ARBA" id="ARBA00022729"/>
    </source>
</evidence>
<dbReference type="Pfam" id="PF00768">
    <property type="entry name" value="Peptidase_S11"/>
    <property type="match status" value="1"/>
</dbReference>
<evidence type="ECO:0000259" key="11">
    <source>
        <dbReference type="Pfam" id="PF00768"/>
    </source>
</evidence>
<dbReference type="InterPro" id="IPR001967">
    <property type="entry name" value="Peptidase_S11_N"/>
</dbReference>
<dbReference type="GO" id="GO:0071555">
    <property type="term" value="P:cell wall organization"/>
    <property type="evidence" value="ECO:0007669"/>
    <property type="project" value="UniProtKB-KW"/>
</dbReference>
<reference evidence="12" key="1">
    <citation type="submission" date="2020-10" db="EMBL/GenBank/DDBJ databases">
        <authorList>
            <person name="Gilroy R."/>
        </authorList>
    </citation>
    <scope>NUCLEOTIDE SEQUENCE</scope>
    <source>
        <strain evidence="12">CHK191-8634</strain>
    </source>
</reference>
<accession>A0A9D1IV42</accession>
<feature type="chain" id="PRO_5038584865" evidence="10">
    <location>
        <begin position="33"/>
        <end position="297"/>
    </location>
</feature>
<keyword evidence="5" id="KW-0573">Peptidoglycan synthesis</keyword>
<dbReference type="InterPro" id="IPR012338">
    <property type="entry name" value="Beta-lactam/transpept-like"/>
</dbReference>
<dbReference type="InterPro" id="IPR018044">
    <property type="entry name" value="Peptidase_S11"/>
</dbReference>
<keyword evidence="4" id="KW-0133">Cell shape</keyword>
<dbReference type="SUPFAM" id="SSF56601">
    <property type="entry name" value="beta-lactamase/transpeptidase-like"/>
    <property type="match status" value="1"/>
</dbReference>
<feature type="domain" description="Peptidase S11 D-alanyl-D-alanine carboxypeptidase A N-terminal" evidence="11">
    <location>
        <begin position="46"/>
        <end position="275"/>
    </location>
</feature>
<dbReference type="GO" id="GO:0006508">
    <property type="term" value="P:proteolysis"/>
    <property type="evidence" value="ECO:0007669"/>
    <property type="project" value="InterPro"/>
</dbReference>
<evidence type="ECO:0000256" key="10">
    <source>
        <dbReference type="SAM" id="SignalP"/>
    </source>
</evidence>
<dbReference type="GO" id="GO:0008360">
    <property type="term" value="P:regulation of cell shape"/>
    <property type="evidence" value="ECO:0007669"/>
    <property type="project" value="UniProtKB-KW"/>
</dbReference>
<feature type="signal peptide" evidence="10">
    <location>
        <begin position="1"/>
        <end position="32"/>
    </location>
</feature>
<keyword evidence="12" id="KW-0645">Protease</keyword>
<evidence type="ECO:0000313" key="12">
    <source>
        <dbReference type="EMBL" id="HIU43695.1"/>
    </source>
</evidence>
<keyword evidence="2 10" id="KW-0732">Signal</keyword>
<feature type="binding site" evidence="8">
    <location>
        <position position="246"/>
    </location>
    <ligand>
        <name>substrate</name>
    </ligand>
</feature>
<dbReference type="EMBL" id="DVMR01000043">
    <property type="protein sequence ID" value="HIU43695.1"/>
    <property type="molecule type" value="Genomic_DNA"/>
</dbReference>
<reference evidence="12" key="2">
    <citation type="journal article" date="2021" name="PeerJ">
        <title>Extensive microbial diversity within the chicken gut microbiome revealed by metagenomics and culture.</title>
        <authorList>
            <person name="Gilroy R."/>
            <person name="Ravi A."/>
            <person name="Getino M."/>
            <person name="Pursley I."/>
            <person name="Horton D.L."/>
            <person name="Alikhan N.F."/>
            <person name="Baker D."/>
            <person name="Gharbi K."/>
            <person name="Hall N."/>
            <person name="Watson M."/>
            <person name="Adriaenssens E.M."/>
            <person name="Foster-Nyarko E."/>
            <person name="Jarju S."/>
            <person name="Secka A."/>
            <person name="Antonio M."/>
            <person name="Oren A."/>
            <person name="Chaudhuri R.R."/>
            <person name="La Ragione R."/>
            <person name="Hildebrand F."/>
            <person name="Pallen M.J."/>
        </authorList>
    </citation>
    <scope>NUCLEOTIDE SEQUENCE</scope>
    <source>
        <strain evidence="12">CHK191-8634</strain>
    </source>
</reference>
<evidence type="ECO:0000256" key="6">
    <source>
        <dbReference type="ARBA" id="ARBA00023316"/>
    </source>
</evidence>
<comment type="similarity">
    <text evidence="1 9">Belongs to the peptidase S11 family.</text>
</comment>
<comment type="caution">
    <text evidence="12">The sequence shown here is derived from an EMBL/GenBank/DDBJ whole genome shotgun (WGS) entry which is preliminary data.</text>
</comment>
<evidence type="ECO:0000256" key="9">
    <source>
        <dbReference type="RuleBase" id="RU004016"/>
    </source>
</evidence>
<dbReference type="PRINTS" id="PR00725">
    <property type="entry name" value="DADACBPTASE1"/>
</dbReference>
<evidence type="ECO:0000256" key="4">
    <source>
        <dbReference type="ARBA" id="ARBA00022960"/>
    </source>
</evidence>
<evidence type="ECO:0000256" key="8">
    <source>
        <dbReference type="PIRSR" id="PIRSR618044-2"/>
    </source>
</evidence>
<proteinExistence type="inferred from homology"/>
<dbReference type="GO" id="GO:0009002">
    <property type="term" value="F:serine-type D-Ala-D-Ala carboxypeptidase activity"/>
    <property type="evidence" value="ECO:0007669"/>
    <property type="project" value="InterPro"/>
</dbReference>
<keyword evidence="6" id="KW-0961">Cell wall biogenesis/degradation</keyword>
<keyword evidence="12" id="KW-0121">Carboxypeptidase</keyword>
<dbReference type="GO" id="GO:0009252">
    <property type="term" value="P:peptidoglycan biosynthetic process"/>
    <property type="evidence" value="ECO:0007669"/>
    <property type="project" value="UniProtKB-KW"/>
</dbReference>
<evidence type="ECO:0000256" key="3">
    <source>
        <dbReference type="ARBA" id="ARBA00022801"/>
    </source>
</evidence>
<dbReference type="AlphaFoldDB" id="A0A9D1IV42"/>
<name>A0A9D1IV42_9CLOT</name>
<evidence type="ECO:0000313" key="13">
    <source>
        <dbReference type="Proteomes" id="UP000824073"/>
    </source>
</evidence>
<dbReference type="PANTHER" id="PTHR21581">
    <property type="entry name" value="D-ALANYL-D-ALANINE CARBOXYPEPTIDASE"/>
    <property type="match status" value="1"/>
</dbReference>
<feature type="active site" evidence="7">
    <location>
        <position position="133"/>
    </location>
</feature>
<evidence type="ECO:0000256" key="7">
    <source>
        <dbReference type="PIRSR" id="PIRSR618044-1"/>
    </source>
</evidence>
<feature type="active site" description="Acyl-ester intermediate" evidence="7">
    <location>
        <position position="73"/>
    </location>
</feature>